<dbReference type="InterPro" id="IPR029865">
    <property type="entry name" value="KIAA0319-like"/>
</dbReference>
<proteinExistence type="predicted"/>
<dbReference type="GO" id="GO:0031410">
    <property type="term" value="C:cytoplasmic vesicle"/>
    <property type="evidence" value="ECO:0007669"/>
    <property type="project" value="TreeGrafter"/>
</dbReference>
<protein>
    <submittedName>
        <fullName evidence="1">IPT/TIG domain protein</fullName>
    </submittedName>
</protein>
<evidence type="ECO:0000313" key="1">
    <source>
        <dbReference type="EMBL" id="MCZ8536311.1"/>
    </source>
</evidence>
<sequence>MTVGPINAFDGFPVWYKDENGLRLQLNVDPTDPYSGITPADLPNPALPVSFPDNYPAEAFYFLAEAEMTTGTGERARLVLALEAAFVSEVPRDGDQIVFGRVRIRIFGLQPNAEYTVTHPYGTDTFIAEPDGEGAGEINFTEDIGGLNGGEFELALNSRIHPFLKWDPNVAPLAPEGYIGDPNVPHPITGSAFVDPFGQPQNIFRIEGPGIGIGSPDRSTTPGLDPDNYIETRLFTILGKISTISGVDVPRVTYTQTDSSGGLLDVFAVSDDTAQSISVSGDGIDTTLLQGINGRYFARVAFTGARPPASITVTNLSDIPNSLKEAVPVDFITATATFDTNTQILTTVASSSDITGAPALSISDFGVGDIIIPANGVSTVNLTFAPAQVTINSTGGGSRNIPVAVTGSPDGPIPVTADAGPDQTVIINSNVILNGTNSTGSITSYSWNQLSGTSVALNGADTVAPSFIAPASPATLVFELTVDGEGGPSSDTVMITVLESTPSPIADAGPDQSVQQGALVTLTGSSTGIVSSYQWQQITGTPVQLSNSDTSIATFRFPTQQATLTFQLTVQGPGGTSSATVQVTSVPENLTVTRAEYRSGDAEWRISGTSNVLQAGASISIFIGSSLNGTLLAQVPVDILGEWEYRVEGSSQLPDQTRAISIQSSSGGTLQNIPLNIRN</sequence>
<dbReference type="Gene3D" id="2.60.40.10">
    <property type="entry name" value="Immunoglobulins"/>
    <property type="match status" value="2"/>
</dbReference>
<dbReference type="Proteomes" id="UP001152173">
    <property type="component" value="Unassembled WGS sequence"/>
</dbReference>
<dbReference type="GO" id="GO:0016020">
    <property type="term" value="C:membrane"/>
    <property type="evidence" value="ECO:0007669"/>
    <property type="project" value="TreeGrafter"/>
</dbReference>
<dbReference type="AlphaFoldDB" id="A0A9X3RCE9"/>
<keyword evidence="2" id="KW-1185">Reference proteome</keyword>
<gene>
    <name evidence="1" type="ORF">M9R32_03750</name>
</gene>
<reference evidence="1" key="1">
    <citation type="submission" date="2022-05" db="EMBL/GenBank/DDBJ databases">
        <authorList>
            <person name="Colautti A."/>
            <person name="Iacumin L."/>
        </authorList>
    </citation>
    <scope>NUCLEOTIDE SEQUENCE</scope>
    <source>
        <strain evidence="1">SK 55</strain>
    </source>
</reference>
<dbReference type="RefSeq" id="WP_269925410.1">
    <property type="nucleotide sequence ID" value="NZ_JAMKBJ010000002.1"/>
</dbReference>
<name>A0A9X3RCE9_9BACL</name>
<dbReference type="PANTHER" id="PTHR46182:SF2">
    <property type="entry name" value="FI19480P1"/>
    <property type="match status" value="1"/>
</dbReference>
<accession>A0A9X3RCE9</accession>
<evidence type="ECO:0000313" key="2">
    <source>
        <dbReference type="Proteomes" id="UP001152173"/>
    </source>
</evidence>
<comment type="caution">
    <text evidence="1">The sequence shown here is derived from an EMBL/GenBank/DDBJ whole genome shotgun (WGS) entry which is preliminary data.</text>
</comment>
<dbReference type="PANTHER" id="PTHR46182">
    <property type="entry name" value="FI19480P1"/>
    <property type="match status" value="1"/>
</dbReference>
<dbReference type="Pfam" id="PF22352">
    <property type="entry name" value="K319L-like_PKD"/>
    <property type="match status" value="2"/>
</dbReference>
<organism evidence="1 2">
    <name type="scientific">Paenisporosarcina quisquiliarum</name>
    <dbReference type="NCBI Taxonomy" id="365346"/>
    <lineage>
        <taxon>Bacteria</taxon>
        <taxon>Bacillati</taxon>
        <taxon>Bacillota</taxon>
        <taxon>Bacilli</taxon>
        <taxon>Bacillales</taxon>
        <taxon>Caryophanaceae</taxon>
        <taxon>Paenisporosarcina</taxon>
    </lineage>
</organism>
<dbReference type="EMBL" id="JAMKBJ010000002">
    <property type="protein sequence ID" value="MCZ8536311.1"/>
    <property type="molecule type" value="Genomic_DNA"/>
</dbReference>
<dbReference type="InterPro" id="IPR013783">
    <property type="entry name" value="Ig-like_fold"/>
</dbReference>